<dbReference type="CDD" id="cd00038">
    <property type="entry name" value="CAP_ED"/>
    <property type="match status" value="1"/>
</dbReference>
<dbReference type="Gene3D" id="2.60.120.10">
    <property type="entry name" value="Jelly Rolls"/>
    <property type="match status" value="1"/>
</dbReference>
<evidence type="ECO:0000259" key="1">
    <source>
        <dbReference type="PROSITE" id="PS50042"/>
    </source>
</evidence>
<name>A0A3E1NE88_9BACT</name>
<dbReference type="InterPro" id="IPR014710">
    <property type="entry name" value="RmlC-like_jellyroll"/>
</dbReference>
<dbReference type="InterPro" id="IPR000595">
    <property type="entry name" value="cNMP-bd_dom"/>
</dbReference>
<dbReference type="Proteomes" id="UP000261284">
    <property type="component" value="Unassembled WGS sequence"/>
</dbReference>
<dbReference type="PROSITE" id="PS50042">
    <property type="entry name" value="CNMP_BINDING_3"/>
    <property type="match status" value="1"/>
</dbReference>
<organism evidence="2 3">
    <name type="scientific">Deminuibacter soli</name>
    <dbReference type="NCBI Taxonomy" id="2291815"/>
    <lineage>
        <taxon>Bacteria</taxon>
        <taxon>Pseudomonadati</taxon>
        <taxon>Bacteroidota</taxon>
        <taxon>Chitinophagia</taxon>
        <taxon>Chitinophagales</taxon>
        <taxon>Chitinophagaceae</taxon>
        <taxon>Deminuibacter</taxon>
    </lineage>
</organism>
<keyword evidence="3" id="KW-1185">Reference proteome</keyword>
<evidence type="ECO:0000313" key="3">
    <source>
        <dbReference type="Proteomes" id="UP000261284"/>
    </source>
</evidence>
<evidence type="ECO:0000313" key="2">
    <source>
        <dbReference type="EMBL" id="RFM26162.1"/>
    </source>
</evidence>
<protein>
    <submittedName>
        <fullName evidence="2">Crp/Fnr family transcriptional regulator</fullName>
    </submittedName>
</protein>
<dbReference type="AlphaFoldDB" id="A0A3E1NE88"/>
<sequence length="186" mass="21189">MHHLQRFTTIPKADQLLIRQAFTPIMYKAGHILSKAGEKATVLYFINKGLLEITLPRAGQRDAIYYFMREHQFMGFLYSYYDDVPALQGLKAIVDTELLSIAIADLHTLYISFPYLKDAINKMTHVTMADMINCKNAYLGLTAIQKYQLLLELQPEVAMAAALGDIASYLDITPQSLSRIRRQLSR</sequence>
<gene>
    <name evidence="2" type="ORF">DXN05_21420</name>
</gene>
<dbReference type="SUPFAM" id="SSF51206">
    <property type="entry name" value="cAMP-binding domain-like"/>
    <property type="match status" value="1"/>
</dbReference>
<feature type="domain" description="Cyclic nucleotide-binding" evidence="1">
    <location>
        <begin position="6"/>
        <end position="101"/>
    </location>
</feature>
<comment type="caution">
    <text evidence="2">The sequence shown here is derived from an EMBL/GenBank/DDBJ whole genome shotgun (WGS) entry which is preliminary data.</text>
</comment>
<dbReference type="EMBL" id="QTJU01000011">
    <property type="protein sequence ID" value="RFM26162.1"/>
    <property type="molecule type" value="Genomic_DNA"/>
</dbReference>
<dbReference type="InterPro" id="IPR018490">
    <property type="entry name" value="cNMP-bd_dom_sf"/>
</dbReference>
<reference evidence="2 3" key="1">
    <citation type="submission" date="2018-08" db="EMBL/GenBank/DDBJ databases">
        <title>Chitinophagaceae sp. K23C18032701, a novel bacterium isolated from forest soil.</title>
        <authorList>
            <person name="Wang C."/>
        </authorList>
    </citation>
    <scope>NUCLEOTIDE SEQUENCE [LARGE SCALE GENOMIC DNA]</scope>
    <source>
        <strain evidence="2 3">K23C18032701</strain>
    </source>
</reference>
<proteinExistence type="predicted"/>
<dbReference type="Pfam" id="PF00027">
    <property type="entry name" value="cNMP_binding"/>
    <property type="match status" value="1"/>
</dbReference>
<accession>A0A3E1NE88</accession>